<dbReference type="Gene3D" id="1.20.5.190">
    <property type="match status" value="1"/>
</dbReference>
<dbReference type="InterPro" id="IPR001609">
    <property type="entry name" value="Myosin_head_motor_dom-like"/>
</dbReference>
<dbReference type="PRINTS" id="PR00193">
    <property type="entry name" value="MYOSINHEAVY"/>
</dbReference>
<dbReference type="GO" id="GO:0030048">
    <property type="term" value="P:actin filament-based movement"/>
    <property type="evidence" value="ECO:0007669"/>
    <property type="project" value="TreeGrafter"/>
</dbReference>
<evidence type="ECO:0000256" key="6">
    <source>
        <dbReference type="ARBA" id="ARBA00023121"/>
    </source>
</evidence>
<dbReference type="Gene3D" id="6.20.240.20">
    <property type="match status" value="1"/>
</dbReference>
<dbReference type="FunFam" id="1.20.58.530:FF:000004">
    <property type="entry name" value="Unconventional myosin ID"/>
    <property type="match status" value="1"/>
</dbReference>
<dbReference type="GO" id="GO:0051015">
    <property type="term" value="F:actin filament binding"/>
    <property type="evidence" value="ECO:0007669"/>
    <property type="project" value="TreeGrafter"/>
</dbReference>
<keyword evidence="4 10" id="KW-0547">Nucleotide-binding</keyword>
<dbReference type="InterPro" id="IPR036072">
    <property type="entry name" value="MYSc_Myo1"/>
</dbReference>
<keyword evidence="3" id="KW-0677">Repeat</keyword>
<proteinExistence type="inferred from homology"/>
<dbReference type="PROSITE" id="PS51757">
    <property type="entry name" value="TH1"/>
    <property type="match status" value="1"/>
</dbReference>
<keyword evidence="14" id="KW-1185">Reference proteome</keyword>
<keyword evidence="6" id="KW-0446">Lipid-binding</keyword>
<dbReference type="Pfam" id="PF00612">
    <property type="entry name" value="IQ"/>
    <property type="match status" value="2"/>
</dbReference>
<evidence type="ECO:0000256" key="10">
    <source>
        <dbReference type="PROSITE-ProRule" id="PRU00782"/>
    </source>
</evidence>
<evidence type="ECO:0000259" key="11">
    <source>
        <dbReference type="PROSITE" id="PS51456"/>
    </source>
</evidence>
<dbReference type="Gene3D" id="1.20.58.530">
    <property type="match status" value="1"/>
</dbReference>
<dbReference type="SMART" id="SM00242">
    <property type="entry name" value="MYSc"/>
    <property type="match status" value="1"/>
</dbReference>
<keyword evidence="9 10" id="KW-0009">Actin-binding</keyword>
<gene>
    <name evidence="13" type="ORF">CHIRRI_LOCUS6836</name>
</gene>
<dbReference type="GO" id="GO:0016459">
    <property type="term" value="C:myosin complex"/>
    <property type="evidence" value="ECO:0007669"/>
    <property type="project" value="UniProtKB-KW"/>
</dbReference>
<dbReference type="GO" id="GO:0007498">
    <property type="term" value="P:mesoderm development"/>
    <property type="evidence" value="ECO:0007669"/>
    <property type="project" value="UniProtKB-ARBA"/>
</dbReference>
<feature type="binding site" evidence="10">
    <location>
        <begin position="105"/>
        <end position="112"/>
    </location>
    <ligand>
        <name>ATP</name>
        <dbReference type="ChEBI" id="CHEBI:30616"/>
    </ligand>
</feature>
<dbReference type="GO" id="GO:0006897">
    <property type="term" value="P:endocytosis"/>
    <property type="evidence" value="ECO:0007669"/>
    <property type="project" value="TreeGrafter"/>
</dbReference>
<evidence type="ECO:0000256" key="9">
    <source>
        <dbReference type="ARBA" id="ARBA00023203"/>
    </source>
</evidence>
<evidence type="ECO:0000256" key="4">
    <source>
        <dbReference type="ARBA" id="ARBA00022741"/>
    </source>
</evidence>
<sequence>MERELNERDRAGVSDAVLLEDYTNENSFIENLEKRFNENIIYTYIGQVLISVNPYKELSIYSEDDIEAYRKKYFFEVSPHVFSISDNAFRLLIEESRSQCILISGESGSGKTENSKKVLQYIAAASGHIQSVESVKDKLLQTNPILEAFGNAKTNRNNNSSRFGKYMDINFNWQGIPDGGNILNYLLEKSRIIHQNANERNFHIFYQLLNGADDSLLEKLHLKRDLNSYTYLSHGDKVGNMSDKNLDDASNFKIVNNAWNTMEMPKEEQNSLIEIIASVLHLGNVTFGEDELAKATVYENEHVHAISNILGINLDKLKHSLTHRTIDANGDLVTSPLDRDMSFYGRDALAKAVYARLFDWLVKRINTSLHTLSCEAINHHVLGILDIYGFEVFETNMFEQLCINFCNEKLQQLFIELTLKQEQEEYLREGIEWTPVSYFNNKVICDLIEEKHVGIIALMDEECLRPGDATDLTFLDKMNDRLASHPHYIFNSSRASLQIQKLVGRNEFQLRHYAGDVKYNVEGFLDKNNDLLFRNLKEAMSLSDNIILKGLFPSSEYLTSRKRPDTAITQFKNSLNNLMEILISKEPSYIRCIKPNDIQGPNSFNVELVRHQVKYLGLMENLRVRRAGFAYRRTYEAFLERYKCLSKKTWPNWKGDPRVGVQIIADELSYGTNDYRMGKTKIFIRLPKTLFQTEDAFQLRKNYVASLIQARWKGKLQRRKYEQLRAAVIITQTFCRRYLAKKRLAERRAAVERIRYFIKGFITRNQSPNECNEHFVKLVKHLWLIRLSKQLPKSFMNHVWPKPAAHCEEASEHLRKMHLLYLAKLYRDRISAERRKEFELKILAEEIFKGKKKNYERSLPYWFVKDRVSDIHKPQVSSFITSSMQGERAIYSTNCMKYDRRGYKPRDRVLIIGEKNLILLDSKTYKVKHKIPFNKIPNIVVTKEGDNLMLIRIPAELKKDKGDLILDIPQVIECCIWIITASNNKNIIEIMDSASFSHNMRSGKTGMIQVEKGTASITTITRAKSGNLLVIAAQ</sequence>
<evidence type="ECO:0008006" key="15">
    <source>
        <dbReference type="Google" id="ProtNLM"/>
    </source>
</evidence>
<keyword evidence="7 10" id="KW-0518">Myosin</keyword>
<feature type="domain" description="Myosin motor" evidence="11">
    <location>
        <begin position="12"/>
        <end position="698"/>
    </location>
</feature>
<name>A0A9N9RVM4_9DIPT</name>
<organism evidence="13 14">
    <name type="scientific">Chironomus riparius</name>
    <dbReference type="NCBI Taxonomy" id="315576"/>
    <lineage>
        <taxon>Eukaryota</taxon>
        <taxon>Metazoa</taxon>
        <taxon>Ecdysozoa</taxon>
        <taxon>Arthropoda</taxon>
        <taxon>Hexapoda</taxon>
        <taxon>Insecta</taxon>
        <taxon>Pterygota</taxon>
        <taxon>Neoptera</taxon>
        <taxon>Endopterygota</taxon>
        <taxon>Diptera</taxon>
        <taxon>Nematocera</taxon>
        <taxon>Chironomoidea</taxon>
        <taxon>Chironomidae</taxon>
        <taxon>Chironominae</taxon>
        <taxon>Chironomus</taxon>
    </lineage>
</organism>
<dbReference type="FunFam" id="1.10.10.820:FF:000001">
    <property type="entry name" value="Myosin heavy chain"/>
    <property type="match status" value="1"/>
</dbReference>
<dbReference type="Gene3D" id="3.40.850.10">
    <property type="entry name" value="Kinesin motor domain"/>
    <property type="match status" value="1"/>
</dbReference>
<dbReference type="AlphaFoldDB" id="A0A9N9RVM4"/>
<reference evidence="13" key="1">
    <citation type="submission" date="2022-01" db="EMBL/GenBank/DDBJ databases">
        <authorList>
            <person name="King R."/>
        </authorList>
    </citation>
    <scope>NUCLEOTIDE SEQUENCE</scope>
</reference>
<dbReference type="PANTHER" id="PTHR13140:SF679">
    <property type="entry name" value="UNCONVENTIONAL MYOSIN IC"/>
    <property type="match status" value="1"/>
</dbReference>
<evidence type="ECO:0000256" key="3">
    <source>
        <dbReference type="ARBA" id="ARBA00022737"/>
    </source>
</evidence>
<comment type="similarity">
    <text evidence="2 10">Belongs to the TRAFAC class myosin-kinesin ATPase superfamily. Myosin family.</text>
</comment>
<evidence type="ECO:0000256" key="1">
    <source>
        <dbReference type="ARBA" id="ARBA00004413"/>
    </source>
</evidence>
<accession>A0A9N9RVM4</accession>
<dbReference type="PANTHER" id="PTHR13140">
    <property type="entry name" value="MYOSIN"/>
    <property type="match status" value="1"/>
</dbReference>
<dbReference type="Pfam" id="PF06017">
    <property type="entry name" value="Myosin_TH1"/>
    <property type="match status" value="1"/>
</dbReference>
<evidence type="ECO:0000256" key="7">
    <source>
        <dbReference type="ARBA" id="ARBA00023123"/>
    </source>
</evidence>
<dbReference type="SUPFAM" id="SSF52540">
    <property type="entry name" value="P-loop containing nucleoside triphosphate hydrolases"/>
    <property type="match status" value="1"/>
</dbReference>
<keyword evidence="8 10" id="KW-0505">Motor protein</keyword>
<keyword evidence="5 10" id="KW-0067">ATP-binding</keyword>
<evidence type="ECO:0000313" key="14">
    <source>
        <dbReference type="Proteomes" id="UP001153620"/>
    </source>
</evidence>
<dbReference type="PROSITE" id="PS50096">
    <property type="entry name" value="IQ"/>
    <property type="match status" value="2"/>
</dbReference>
<dbReference type="GO" id="GO:0005886">
    <property type="term" value="C:plasma membrane"/>
    <property type="evidence" value="ECO:0007669"/>
    <property type="project" value="UniProtKB-SubCell"/>
</dbReference>
<protein>
    <recommendedName>
        <fullName evidence="15">Myosin-IB</fullName>
    </recommendedName>
</protein>
<reference evidence="13" key="2">
    <citation type="submission" date="2022-10" db="EMBL/GenBank/DDBJ databases">
        <authorList>
            <consortium name="ENA_rothamsted_submissions"/>
            <consortium name="culmorum"/>
            <person name="King R."/>
        </authorList>
    </citation>
    <scope>NUCLEOTIDE SEQUENCE</scope>
</reference>
<feature type="region of interest" description="Actin-binding" evidence="10">
    <location>
        <begin position="575"/>
        <end position="597"/>
    </location>
</feature>
<dbReference type="GO" id="GO:0005546">
    <property type="term" value="F:phosphatidylinositol-4,5-bisphosphate binding"/>
    <property type="evidence" value="ECO:0007669"/>
    <property type="project" value="UniProtKB-ARBA"/>
</dbReference>
<dbReference type="GO" id="GO:0005938">
    <property type="term" value="C:cell cortex"/>
    <property type="evidence" value="ECO:0007669"/>
    <property type="project" value="UniProtKB-ARBA"/>
</dbReference>
<dbReference type="Gene3D" id="1.20.120.720">
    <property type="entry name" value="Myosin VI head, motor domain, U50 subdomain"/>
    <property type="match status" value="1"/>
</dbReference>
<evidence type="ECO:0000259" key="12">
    <source>
        <dbReference type="PROSITE" id="PS51757"/>
    </source>
</evidence>
<evidence type="ECO:0000256" key="8">
    <source>
        <dbReference type="ARBA" id="ARBA00023175"/>
    </source>
</evidence>
<dbReference type="SMART" id="SM00015">
    <property type="entry name" value="IQ"/>
    <property type="match status" value="2"/>
</dbReference>
<dbReference type="PROSITE" id="PS51456">
    <property type="entry name" value="MYOSIN_MOTOR"/>
    <property type="match status" value="1"/>
</dbReference>
<dbReference type="GO" id="GO:0007015">
    <property type="term" value="P:actin filament organization"/>
    <property type="evidence" value="ECO:0007669"/>
    <property type="project" value="TreeGrafter"/>
</dbReference>
<dbReference type="GO" id="GO:0048803">
    <property type="term" value="P:imaginal disc-derived male genitalia morphogenesis"/>
    <property type="evidence" value="ECO:0007669"/>
    <property type="project" value="UniProtKB-ARBA"/>
</dbReference>
<dbReference type="Proteomes" id="UP001153620">
    <property type="component" value="Chromosome 2"/>
</dbReference>
<dbReference type="CDD" id="cd01378">
    <property type="entry name" value="MYSc_Myo1"/>
    <property type="match status" value="1"/>
</dbReference>
<evidence type="ECO:0000256" key="5">
    <source>
        <dbReference type="ARBA" id="ARBA00022840"/>
    </source>
</evidence>
<feature type="domain" description="TH1" evidence="12">
    <location>
        <begin position="852"/>
        <end position="1034"/>
    </location>
</feature>
<dbReference type="InterPro" id="IPR010926">
    <property type="entry name" value="Myosin_TH1"/>
</dbReference>
<dbReference type="GO" id="GO:0000146">
    <property type="term" value="F:microfilament motor activity"/>
    <property type="evidence" value="ECO:0007669"/>
    <property type="project" value="TreeGrafter"/>
</dbReference>
<dbReference type="GO" id="GO:0005524">
    <property type="term" value="F:ATP binding"/>
    <property type="evidence" value="ECO:0007669"/>
    <property type="project" value="UniProtKB-UniRule"/>
</dbReference>
<dbReference type="EMBL" id="OU895878">
    <property type="protein sequence ID" value="CAG9803941.1"/>
    <property type="molecule type" value="Genomic_DNA"/>
</dbReference>
<dbReference type="OrthoDB" id="6108017at2759"/>
<dbReference type="Gene3D" id="1.10.10.820">
    <property type="match status" value="1"/>
</dbReference>
<dbReference type="InterPro" id="IPR036961">
    <property type="entry name" value="Kinesin_motor_dom_sf"/>
</dbReference>
<dbReference type="GO" id="GO:0007368">
    <property type="term" value="P:determination of left/right symmetry"/>
    <property type="evidence" value="ECO:0007669"/>
    <property type="project" value="UniProtKB-ARBA"/>
</dbReference>
<evidence type="ECO:0000313" key="13">
    <source>
        <dbReference type="EMBL" id="CAG9803941.1"/>
    </source>
</evidence>
<evidence type="ECO:0000256" key="2">
    <source>
        <dbReference type="ARBA" id="ARBA00008314"/>
    </source>
</evidence>
<dbReference type="GO" id="GO:0045177">
    <property type="term" value="C:apical part of cell"/>
    <property type="evidence" value="ECO:0007669"/>
    <property type="project" value="UniProtKB-ARBA"/>
</dbReference>
<dbReference type="FunFam" id="3.40.850.10:FF:000101">
    <property type="entry name" value="Slow myosin heavy chain 2"/>
    <property type="match status" value="1"/>
</dbReference>
<dbReference type="InterPro" id="IPR027417">
    <property type="entry name" value="P-loop_NTPase"/>
</dbReference>
<dbReference type="Pfam" id="PF00063">
    <property type="entry name" value="Myosin_head"/>
    <property type="match status" value="1"/>
</dbReference>
<dbReference type="GO" id="GO:0005902">
    <property type="term" value="C:microvillus"/>
    <property type="evidence" value="ECO:0007669"/>
    <property type="project" value="TreeGrafter"/>
</dbReference>
<dbReference type="InterPro" id="IPR000048">
    <property type="entry name" value="IQ_motif_EF-hand-BS"/>
</dbReference>
<comment type="subcellular location">
    <subcellularLocation>
        <location evidence="1">Cell membrane</location>
        <topology evidence="1">Peripheral membrane protein</topology>
        <orientation evidence="1">Cytoplasmic side</orientation>
    </subcellularLocation>
</comment>